<keyword evidence="2" id="KW-0808">Transferase</keyword>
<dbReference type="Proteomes" id="UP000218765">
    <property type="component" value="Chromosome"/>
</dbReference>
<accession>A0A1Z4VRF7</accession>
<dbReference type="EMBL" id="AP018052">
    <property type="protein sequence ID" value="BAZ94230.1"/>
    <property type="molecule type" value="Genomic_DNA"/>
</dbReference>
<keyword evidence="2" id="KW-0032">Aminotransferase</keyword>
<dbReference type="GO" id="GO:0008483">
    <property type="term" value="F:transaminase activity"/>
    <property type="evidence" value="ECO:0007669"/>
    <property type="project" value="UniProtKB-KW"/>
</dbReference>
<protein>
    <submittedName>
        <fullName evidence="2">Aminotransferase</fullName>
    </submittedName>
</protein>
<keyword evidence="1" id="KW-1133">Transmembrane helix</keyword>
<proteinExistence type="predicted"/>
<dbReference type="KEGG" id="ttc:FOKN1_1844"/>
<keyword evidence="3" id="KW-1185">Reference proteome</keyword>
<name>A0A1Z4VRF7_9GAMM</name>
<feature type="transmembrane region" description="Helical" evidence="1">
    <location>
        <begin position="42"/>
        <end position="60"/>
    </location>
</feature>
<dbReference type="AlphaFoldDB" id="A0A1Z4VRF7"/>
<keyword evidence="1" id="KW-0472">Membrane</keyword>
<keyword evidence="1" id="KW-0812">Transmembrane</keyword>
<sequence>MNLRRWLRPFLHLNILAGLLAFAGLALYQALGGMAGATPLNLAVAALFYSYLFWLAEIFSRPATATDGRRSGSV</sequence>
<evidence type="ECO:0000313" key="3">
    <source>
        <dbReference type="Proteomes" id="UP000218765"/>
    </source>
</evidence>
<reference evidence="2 3" key="1">
    <citation type="submission" date="2017-05" db="EMBL/GenBank/DDBJ databases">
        <title>Thiocyanate degradation by Thiohalobacter thiocyanaticus FOKN1.</title>
        <authorList>
            <person name="Oshiki M."/>
            <person name="Fukushima T."/>
            <person name="Kawano S."/>
            <person name="Nakagawa J."/>
        </authorList>
    </citation>
    <scope>NUCLEOTIDE SEQUENCE [LARGE SCALE GENOMIC DNA]</scope>
    <source>
        <strain evidence="2 3">FOKN1</strain>
    </source>
</reference>
<dbReference type="RefSeq" id="WP_096366346.1">
    <property type="nucleotide sequence ID" value="NZ_AP018052.1"/>
</dbReference>
<gene>
    <name evidence="2" type="ORF">FOKN1_1844</name>
</gene>
<evidence type="ECO:0000256" key="1">
    <source>
        <dbReference type="SAM" id="Phobius"/>
    </source>
</evidence>
<organism evidence="2 3">
    <name type="scientific">Thiohalobacter thiocyanaticus</name>
    <dbReference type="NCBI Taxonomy" id="585455"/>
    <lineage>
        <taxon>Bacteria</taxon>
        <taxon>Pseudomonadati</taxon>
        <taxon>Pseudomonadota</taxon>
        <taxon>Gammaproteobacteria</taxon>
        <taxon>Thiohalobacterales</taxon>
        <taxon>Thiohalobacteraceae</taxon>
        <taxon>Thiohalobacter</taxon>
    </lineage>
</organism>
<evidence type="ECO:0000313" key="2">
    <source>
        <dbReference type="EMBL" id="BAZ94230.1"/>
    </source>
</evidence>